<protein>
    <submittedName>
        <fullName evidence="2">Uncharacterized protein</fullName>
    </submittedName>
</protein>
<accession>A0A423VHW5</accession>
<feature type="compositionally biased region" description="Basic residues" evidence="1">
    <location>
        <begin position="325"/>
        <end position="334"/>
    </location>
</feature>
<evidence type="ECO:0000313" key="3">
    <source>
        <dbReference type="Proteomes" id="UP000283895"/>
    </source>
</evidence>
<keyword evidence="3" id="KW-1185">Reference proteome</keyword>
<dbReference type="EMBL" id="LKEA01000062">
    <property type="protein sequence ID" value="ROV90498.1"/>
    <property type="molecule type" value="Genomic_DNA"/>
</dbReference>
<evidence type="ECO:0000256" key="1">
    <source>
        <dbReference type="SAM" id="MobiDB-lite"/>
    </source>
</evidence>
<dbReference type="AlphaFoldDB" id="A0A423VHW5"/>
<gene>
    <name evidence="2" type="ORF">VMCG_09797</name>
</gene>
<feature type="region of interest" description="Disordered" evidence="1">
    <location>
        <begin position="311"/>
        <end position="334"/>
    </location>
</feature>
<dbReference type="STRING" id="356882.A0A423VHW5"/>
<dbReference type="Proteomes" id="UP000283895">
    <property type="component" value="Unassembled WGS sequence"/>
</dbReference>
<reference evidence="2 3" key="1">
    <citation type="submission" date="2015-09" db="EMBL/GenBank/DDBJ databases">
        <title>Host preference determinants of Valsa canker pathogens revealed by comparative genomics.</title>
        <authorList>
            <person name="Yin Z."/>
            <person name="Huang L."/>
        </authorList>
    </citation>
    <scope>NUCLEOTIDE SEQUENCE [LARGE SCALE GENOMIC DNA]</scope>
    <source>
        <strain evidence="2 3">03-1</strain>
    </source>
</reference>
<proteinExistence type="predicted"/>
<organism evidence="2 3">
    <name type="scientific">Cytospora schulzeri</name>
    <dbReference type="NCBI Taxonomy" id="448051"/>
    <lineage>
        <taxon>Eukaryota</taxon>
        <taxon>Fungi</taxon>
        <taxon>Dikarya</taxon>
        <taxon>Ascomycota</taxon>
        <taxon>Pezizomycotina</taxon>
        <taxon>Sordariomycetes</taxon>
        <taxon>Sordariomycetidae</taxon>
        <taxon>Diaporthales</taxon>
        <taxon>Cytosporaceae</taxon>
        <taxon>Cytospora</taxon>
    </lineage>
</organism>
<comment type="caution">
    <text evidence="2">The sequence shown here is derived from an EMBL/GenBank/DDBJ whole genome shotgun (WGS) entry which is preliminary data.</text>
</comment>
<sequence length="334" mass="37524">MSSGHRIEIIPIEESYSHYFFAFTPNCTRDCKNDQFGFKSLCSEPVFFPQHGNGVSCNCSSSNLTKSIVRTVENMLSDREMGKLLDSDPNSSNLRDAVVRTMLPLARFVILCPPCISAITTAAHICQAKSDGVKALHVRIDHRLECVCCENMAHGLERMKMISDTIEDVEAGHHWAKPCDHQSWWMEYIDRQWLQRALHEYEHEQQVDLVGSASSSSDGLGCDYIGVRKILTLERPTRRVAAYVAVILADVASASWIMNAAPFPIVPHRPCAGEMYHVYKDHVKVSTKAKAVSGSKAFERSFIGTFATTASTKRRRDDSLPPSPKPKKRRAYSW</sequence>
<dbReference type="OrthoDB" id="5194487at2759"/>
<evidence type="ECO:0000313" key="2">
    <source>
        <dbReference type="EMBL" id="ROV90498.1"/>
    </source>
</evidence>
<name>A0A423VHW5_9PEZI</name>